<feature type="active site" evidence="8">
    <location>
        <position position="137"/>
    </location>
</feature>
<dbReference type="SUPFAM" id="SSF52738">
    <property type="entry name" value="Methylesterase CheB, C-terminal domain"/>
    <property type="match status" value="1"/>
</dbReference>
<dbReference type="GO" id="GO:0005524">
    <property type="term" value="F:ATP binding"/>
    <property type="evidence" value="ECO:0007669"/>
    <property type="project" value="UniProtKB-KW"/>
</dbReference>
<evidence type="ECO:0000256" key="9">
    <source>
        <dbReference type="SAM" id="Coils"/>
    </source>
</evidence>
<evidence type="ECO:0000256" key="6">
    <source>
        <dbReference type="ARBA" id="ARBA00022777"/>
    </source>
</evidence>
<dbReference type="EC" id="2.7.13.3" evidence="2"/>
<keyword evidence="6" id="KW-0418">Kinase</keyword>
<feature type="domain" description="CheR-type methyltransferase" evidence="11">
    <location>
        <begin position="219"/>
        <end position="478"/>
    </location>
</feature>
<dbReference type="SMART" id="SM00911">
    <property type="entry name" value="HWE_HK"/>
    <property type="match status" value="1"/>
</dbReference>
<name>A0A963YWR8_9PROT</name>
<proteinExistence type="predicted"/>
<evidence type="ECO:0000259" key="11">
    <source>
        <dbReference type="PROSITE" id="PS50123"/>
    </source>
</evidence>
<dbReference type="Gene3D" id="3.40.50.180">
    <property type="entry name" value="Methylesterase CheB, C-terminal domain"/>
    <property type="match status" value="1"/>
</dbReference>
<keyword evidence="5" id="KW-0547">Nucleotide-binding</keyword>
<dbReference type="GO" id="GO:0000156">
    <property type="term" value="F:phosphorelay response regulator activity"/>
    <property type="evidence" value="ECO:0007669"/>
    <property type="project" value="InterPro"/>
</dbReference>
<dbReference type="SUPFAM" id="SSF55785">
    <property type="entry name" value="PYP-like sensor domain (PAS domain)"/>
    <property type="match status" value="1"/>
</dbReference>
<comment type="caution">
    <text evidence="12">The sequence shown here is derived from an EMBL/GenBank/DDBJ whole genome shotgun (WGS) entry which is preliminary data.</text>
</comment>
<evidence type="ECO:0000256" key="1">
    <source>
        <dbReference type="ARBA" id="ARBA00000085"/>
    </source>
</evidence>
<dbReference type="InterPro" id="IPR011102">
    <property type="entry name" value="Sig_transdc_His_kinase_HWE"/>
</dbReference>
<evidence type="ECO:0000256" key="2">
    <source>
        <dbReference type="ARBA" id="ARBA00012438"/>
    </source>
</evidence>
<dbReference type="InterPro" id="IPR000780">
    <property type="entry name" value="CheR_MeTrfase"/>
</dbReference>
<dbReference type="InterPro" id="IPR000673">
    <property type="entry name" value="Sig_transdc_resp-reg_Me-estase"/>
</dbReference>
<dbReference type="CDD" id="cd16434">
    <property type="entry name" value="CheB-CheR_fusion"/>
    <property type="match status" value="1"/>
</dbReference>
<dbReference type="EMBL" id="JAESVB010000034">
    <property type="protein sequence ID" value="MCB8878411.1"/>
    <property type="molecule type" value="Genomic_DNA"/>
</dbReference>
<organism evidence="12 13">
    <name type="scientific">Acidisoma silvae</name>
    <dbReference type="NCBI Taxonomy" id="2802396"/>
    <lineage>
        <taxon>Bacteria</taxon>
        <taxon>Pseudomonadati</taxon>
        <taxon>Pseudomonadota</taxon>
        <taxon>Alphaproteobacteria</taxon>
        <taxon>Acetobacterales</taxon>
        <taxon>Acidocellaceae</taxon>
        <taxon>Acidisoma</taxon>
    </lineage>
</organism>
<dbReference type="SMART" id="SM00138">
    <property type="entry name" value="MeTrc"/>
    <property type="match status" value="1"/>
</dbReference>
<protein>
    <recommendedName>
        <fullName evidence="2">histidine kinase</fullName>
        <ecNumber evidence="2">2.7.13.3</ecNumber>
    </recommendedName>
</protein>
<dbReference type="GO" id="GO:0004673">
    <property type="term" value="F:protein histidine kinase activity"/>
    <property type="evidence" value="ECO:0007669"/>
    <property type="project" value="UniProtKB-EC"/>
</dbReference>
<keyword evidence="4" id="KW-0808">Transferase</keyword>
<evidence type="ECO:0000313" key="12">
    <source>
        <dbReference type="EMBL" id="MCB8878411.1"/>
    </source>
</evidence>
<dbReference type="AlphaFoldDB" id="A0A963YWR8"/>
<dbReference type="Gene3D" id="3.40.50.150">
    <property type="entry name" value="Vaccinia Virus protein VP39"/>
    <property type="match status" value="1"/>
</dbReference>
<dbReference type="Pfam" id="PF01339">
    <property type="entry name" value="CheB_methylest"/>
    <property type="match status" value="1"/>
</dbReference>
<gene>
    <name evidence="12" type="ORF">ASILVAE211_24760</name>
</gene>
<dbReference type="Pfam" id="PF01739">
    <property type="entry name" value="CheR"/>
    <property type="match status" value="1"/>
</dbReference>
<evidence type="ECO:0000313" key="13">
    <source>
        <dbReference type="Proteomes" id="UP000708298"/>
    </source>
</evidence>
<feature type="active site" evidence="8">
    <location>
        <position position="17"/>
    </location>
</feature>
<feature type="active site" evidence="8">
    <location>
        <position position="44"/>
    </location>
</feature>
<reference evidence="12" key="1">
    <citation type="journal article" date="2021" name="Microorganisms">
        <title>Acidisoma silvae sp. nov. and Acidisomacellulosilytica sp. nov., Two Acidophilic Bacteria Isolated from Decaying Wood, Hydrolyzing Cellulose and Producing Poly-3-hydroxybutyrate.</title>
        <authorList>
            <person name="Mieszkin S."/>
            <person name="Pouder E."/>
            <person name="Uroz S."/>
            <person name="Simon-Colin C."/>
            <person name="Alain K."/>
        </authorList>
    </citation>
    <scope>NUCLEOTIDE SEQUENCE</scope>
    <source>
        <strain evidence="12">HW T2.11</strain>
    </source>
</reference>
<keyword evidence="9" id="KW-0175">Coiled coil</keyword>
<feature type="coiled-coil region" evidence="9">
    <location>
        <begin position="651"/>
        <end position="731"/>
    </location>
</feature>
<comment type="catalytic activity">
    <reaction evidence="1">
        <text>ATP + protein L-histidine = ADP + protein N-phospho-L-histidine.</text>
        <dbReference type="EC" id="2.7.13.3"/>
    </reaction>
</comment>
<dbReference type="RefSeq" id="WP_227324057.1">
    <property type="nucleotide sequence ID" value="NZ_JAESVB010000034.1"/>
</dbReference>
<dbReference type="Gene3D" id="3.30.450.20">
    <property type="entry name" value="PAS domain"/>
    <property type="match status" value="1"/>
</dbReference>
<keyword evidence="3" id="KW-0597">Phosphoprotein</keyword>
<accession>A0A963YWR8</accession>
<dbReference type="SUPFAM" id="SSF53335">
    <property type="entry name" value="S-adenosyl-L-methionine-dependent methyltransferases"/>
    <property type="match status" value="1"/>
</dbReference>
<dbReference type="InterPro" id="IPR022642">
    <property type="entry name" value="CheR_C"/>
</dbReference>
<dbReference type="PRINTS" id="PR00996">
    <property type="entry name" value="CHERMTFRASE"/>
</dbReference>
<dbReference type="InterPro" id="IPR035965">
    <property type="entry name" value="PAS-like_dom_sf"/>
</dbReference>
<dbReference type="InterPro" id="IPR036890">
    <property type="entry name" value="HATPase_C_sf"/>
</dbReference>
<dbReference type="InterPro" id="IPR022641">
    <property type="entry name" value="CheR_N"/>
</dbReference>
<dbReference type="SUPFAM" id="SSF47757">
    <property type="entry name" value="Chemotaxis receptor methyltransferase CheR, N-terminal domain"/>
    <property type="match status" value="1"/>
</dbReference>
<dbReference type="PROSITE" id="PS50122">
    <property type="entry name" value="CHEB"/>
    <property type="match status" value="1"/>
</dbReference>
<dbReference type="Gene3D" id="3.30.565.10">
    <property type="entry name" value="Histidine kinase-like ATPase, C-terminal domain"/>
    <property type="match status" value="1"/>
</dbReference>
<dbReference type="PROSITE" id="PS50123">
    <property type="entry name" value="CHER"/>
    <property type="match status" value="1"/>
</dbReference>
<dbReference type="Pfam" id="PF03705">
    <property type="entry name" value="CheR_N"/>
    <property type="match status" value="1"/>
</dbReference>
<dbReference type="GO" id="GO:0005737">
    <property type="term" value="C:cytoplasm"/>
    <property type="evidence" value="ECO:0007669"/>
    <property type="project" value="InterPro"/>
</dbReference>
<evidence type="ECO:0000256" key="3">
    <source>
        <dbReference type="ARBA" id="ARBA00022553"/>
    </source>
</evidence>
<sequence>MADPADQPVPVIAIGASAGGIQAFQAFFQTMPADSGFALIVMLHLPSGRKGVLPDLIGRWTPMPVLEAGEGCVLQANTVYIPPSGMAMTYRAGRLHRDPVDPALPRDFNPIDLLFGSLASELGEDAVGVILSGTGSDGAIGLKAIKAAGGLTLAQGGANGEKPLHDGMPHSAIAARAVDIVTSAEAMPRRIMSIASALKIKTPLNPASPQTADAARLAICAILLRSVGHDFSSYKEKTFLRRVLRRMQVLNLTSLGDFIRRLETDPEQAVLLFQDLLIGVTRFFRDEDSFEVLGRKIIPQLFDNKSSETTVRIWIAGCATGEEAYSLAILVREHLDKTVGEAPKVQIFATDIDEAAIAVARLGRYPIARLQGLSPNRLSRYFVQGIDGSYTVAKPVREMCTFSAHSLTRDPPFSRINLLSCRNLLIYLDMDLQGVVFPAFHYSLARDGILFLGSSETISRHETLFATVDRAHRIFQKRDVPSPPLRVMGRSELRDPRIATDGSPVSRLPPKYNISKVSAWAHTRVLDRFAPPFVIVTLEAEALHYSANLSRYLDFSPGTPNLNVLAMARTGLRAPLRDALTQASEQGRSIERIGILVQGADGRSHRINLLVEPRRETGMETLYLIVFVDNPDLATAEGPNIGHAVPAMNTDSQLELELRDTREQLQSVTEEHETAVEELRSTNEELHSVNEELQSTNEELETSKEEIQSINEELQTVNTQLSSKVDELDKHSSDLKNLFDSTQVATIFLDPYLVIRSFTPAIASLYNLIPSDQGRPLTDIASRLRYSTLRDDCNHVLQTLEPLERRLIREDEKTHYLMRILPYRKTDSVIDGTIITFVDVTSVVQAEQHQRLLVDELNHRVKNMLTIVISLASQTLRRSDTLEQFEKKYFGRVHALSAAYTLLSDRGWKTVSLKSLLLEQLRPFDESGSDTVLLGGPDIGLDPRSALSLGMAIHELTTNAVKHGALSVPQGIVQVGWKIEPSENGAYLVMDWIESNGPMVSAPVSVGFGTTLIKRGLKQDMSADVTLEFNSKGLRASLRAPLPGLSPSGSPETGTI</sequence>
<dbReference type="Pfam" id="PF13596">
    <property type="entry name" value="PAS_10"/>
    <property type="match status" value="1"/>
</dbReference>
<evidence type="ECO:0000256" key="7">
    <source>
        <dbReference type="ARBA" id="ARBA00022840"/>
    </source>
</evidence>
<evidence type="ECO:0000259" key="10">
    <source>
        <dbReference type="PROSITE" id="PS50122"/>
    </source>
</evidence>
<reference evidence="12" key="2">
    <citation type="submission" date="2021-01" db="EMBL/GenBank/DDBJ databases">
        <authorList>
            <person name="Mieszkin S."/>
            <person name="Pouder E."/>
            <person name="Alain K."/>
        </authorList>
    </citation>
    <scope>NUCLEOTIDE SEQUENCE</scope>
    <source>
        <strain evidence="12">HW T2.11</strain>
    </source>
</reference>
<dbReference type="InterPro" id="IPR029063">
    <property type="entry name" value="SAM-dependent_MTases_sf"/>
</dbReference>
<dbReference type="Pfam" id="PF07536">
    <property type="entry name" value="HWE_HK"/>
    <property type="match status" value="1"/>
</dbReference>
<evidence type="ECO:0000256" key="5">
    <source>
        <dbReference type="ARBA" id="ARBA00022741"/>
    </source>
</evidence>
<dbReference type="InterPro" id="IPR035909">
    <property type="entry name" value="CheB_C"/>
</dbReference>
<dbReference type="GO" id="GO:0006935">
    <property type="term" value="P:chemotaxis"/>
    <property type="evidence" value="ECO:0007669"/>
    <property type="project" value="UniProtKB-UniRule"/>
</dbReference>
<dbReference type="InterPro" id="IPR050903">
    <property type="entry name" value="Bact_Chemotaxis_MeTrfase"/>
</dbReference>
<keyword evidence="13" id="KW-1185">Reference proteome</keyword>
<keyword evidence="8" id="KW-0378">Hydrolase</keyword>
<dbReference type="PANTHER" id="PTHR24422">
    <property type="entry name" value="CHEMOTAXIS PROTEIN METHYLTRANSFERASE"/>
    <property type="match status" value="1"/>
</dbReference>
<evidence type="ECO:0000256" key="8">
    <source>
        <dbReference type="PROSITE-ProRule" id="PRU00050"/>
    </source>
</evidence>
<keyword evidence="8" id="KW-0145">Chemotaxis</keyword>
<dbReference type="GO" id="GO:0008984">
    <property type="term" value="F:protein-glutamate methylesterase activity"/>
    <property type="evidence" value="ECO:0007669"/>
    <property type="project" value="InterPro"/>
</dbReference>
<feature type="domain" description="CheB-type methylesterase" evidence="10">
    <location>
        <begin position="8"/>
        <end position="198"/>
    </location>
</feature>
<dbReference type="Proteomes" id="UP000708298">
    <property type="component" value="Unassembled WGS sequence"/>
</dbReference>
<evidence type="ECO:0000256" key="4">
    <source>
        <dbReference type="ARBA" id="ARBA00022679"/>
    </source>
</evidence>
<dbReference type="GO" id="GO:0008757">
    <property type="term" value="F:S-adenosylmethionine-dependent methyltransferase activity"/>
    <property type="evidence" value="ECO:0007669"/>
    <property type="project" value="InterPro"/>
</dbReference>
<dbReference type="PANTHER" id="PTHR24422:SF27">
    <property type="entry name" value="PROTEIN-GLUTAMATE O-METHYLTRANSFERASE"/>
    <property type="match status" value="1"/>
</dbReference>
<keyword evidence="7" id="KW-0067">ATP-binding</keyword>